<evidence type="ECO:0000313" key="2">
    <source>
        <dbReference type="Proteomes" id="UP001281614"/>
    </source>
</evidence>
<comment type="caution">
    <text evidence="1">The sequence shown here is derived from an EMBL/GenBank/DDBJ whole genome shotgun (WGS) entry which is preliminary data.</text>
</comment>
<accession>A0AAE0D9H5</accession>
<gene>
    <name evidence="1" type="ORF">CKAH01_04486</name>
</gene>
<proteinExistence type="predicted"/>
<dbReference type="AlphaFoldDB" id="A0AAE0D9H5"/>
<reference evidence="1" key="1">
    <citation type="submission" date="2023-02" db="EMBL/GenBank/DDBJ databases">
        <title>Colletotrichum kahawae CIFC_Que2 genome sequencing and assembly.</title>
        <authorList>
            <person name="Baroncelli R."/>
        </authorList>
    </citation>
    <scope>NUCLEOTIDE SEQUENCE</scope>
    <source>
        <strain evidence="1">CIFC_Que2</strain>
    </source>
</reference>
<organism evidence="1 2">
    <name type="scientific">Colletotrichum kahawae</name>
    <name type="common">Coffee berry disease fungus</name>
    <dbReference type="NCBI Taxonomy" id="34407"/>
    <lineage>
        <taxon>Eukaryota</taxon>
        <taxon>Fungi</taxon>
        <taxon>Dikarya</taxon>
        <taxon>Ascomycota</taxon>
        <taxon>Pezizomycotina</taxon>
        <taxon>Sordariomycetes</taxon>
        <taxon>Hypocreomycetidae</taxon>
        <taxon>Glomerellales</taxon>
        <taxon>Glomerellaceae</taxon>
        <taxon>Colletotrichum</taxon>
        <taxon>Colletotrichum gloeosporioides species complex</taxon>
    </lineage>
</organism>
<dbReference type="Proteomes" id="UP001281614">
    <property type="component" value="Unassembled WGS sequence"/>
</dbReference>
<sequence>MPQRTPSSLAVPRATTPVLERAAAPPPLVSARLLAARLDALKLRTSHATTLTTSFKGADRSAVGGLDTSLRWLNPHELLWPTHFVNVFGYKSEVY</sequence>
<keyword evidence="2" id="KW-1185">Reference proteome</keyword>
<name>A0AAE0D9H5_COLKA</name>
<protein>
    <submittedName>
        <fullName evidence="1">Uncharacterized protein</fullName>
    </submittedName>
</protein>
<dbReference type="EMBL" id="VYYT01000101">
    <property type="protein sequence ID" value="KAK2770143.1"/>
    <property type="molecule type" value="Genomic_DNA"/>
</dbReference>
<evidence type="ECO:0000313" key="1">
    <source>
        <dbReference type="EMBL" id="KAK2770143.1"/>
    </source>
</evidence>